<reference evidence="1 2" key="1">
    <citation type="submission" date="2017-06" db="EMBL/GenBank/DDBJ databases">
        <title>Global population genomics of the pathogenic fungus Cryptococcus neoformans var. grubii.</title>
        <authorList>
            <person name="Cuomo C."/>
            <person name="Litvintseva A."/>
            <person name="Chen Y."/>
            <person name="Young S."/>
            <person name="Zeng Q."/>
            <person name="Chapman S."/>
            <person name="Gujja S."/>
            <person name="Saif S."/>
            <person name="Birren B."/>
        </authorList>
    </citation>
    <scope>NUCLEOTIDE SEQUENCE [LARGE SCALE GENOMIC DNA]</scope>
    <source>
        <strain evidence="1 2">Tu259-1</strain>
    </source>
</reference>
<organism evidence="1 2">
    <name type="scientific">Cryptococcus neoformans Tu259-1</name>
    <dbReference type="NCBI Taxonomy" id="1230072"/>
    <lineage>
        <taxon>Eukaryota</taxon>
        <taxon>Fungi</taxon>
        <taxon>Dikarya</taxon>
        <taxon>Basidiomycota</taxon>
        <taxon>Agaricomycotina</taxon>
        <taxon>Tremellomycetes</taxon>
        <taxon>Tremellales</taxon>
        <taxon>Cryptococcaceae</taxon>
        <taxon>Cryptococcus</taxon>
        <taxon>Cryptococcus neoformans species complex</taxon>
    </lineage>
</organism>
<dbReference type="Proteomes" id="UP000199727">
    <property type="component" value="Unassembled WGS sequence"/>
</dbReference>
<dbReference type="AlphaFoldDB" id="A0A854QEH6"/>
<accession>A0A854QEH6</accession>
<gene>
    <name evidence="1" type="ORF">C361_03000</name>
</gene>
<dbReference type="EMBL" id="AMKT01000040">
    <property type="protein sequence ID" value="OXG22341.1"/>
    <property type="molecule type" value="Genomic_DNA"/>
</dbReference>
<evidence type="ECO:0000313" key="2">
    <source>
        <dbReference type="Proteomes" id="UP000199727"/>
    </source>
</evidence>
<name>A0A854QEH6_CRYNE</name>
<proteinExistence type="predicted"/>
<comment type="caution">
    <text evidence="1">The sequence shown here is derived from an EMBL/GenBank/DDBJ whole genome shotgun (WGS) entry which is preliminary data.</text>
</comment>
<sequence>MVGHSSYDIREKWICLNNAFWDEIRRFHLAKCAVPPSLEDRECSFAILPTRYNGLGLLSHYIIAPVARAAANEADDNVVNKIFQRFLESPEIVKGHS</sequence>
<evidence type="ECO:0000313" key="1">
    <source>
        <dbReference type="EMBL" id="OXG22341.1"/>
    </source>
</evidence>
<protein>
    <submittedName>
        <fullName evidence="1">Uncharacterized protein</fullName>
    </submittedName>
</protein>